<gene>
    <name evidence="6" type="ORF">EDE15_3667</name>
</gene>
<keyword evidence="7" id="KW-1185">Reference proteome</keyword>
<evidence type="ECO:0000256" key="3">
    <source>
        <dbReference type="SAM" id="Coils"/>
    </source>
</evidence>
<dbReference type="InterPro" id="IPR043128">
    <property type="entry name" value="Rev_trsase/Diguanyl_cyclase"/>
</dbReference>
<dbReference type="PROSITE" id="PS50112">
    <property type="entry name" value="PAS"/>
    <property type="match status" value="1"/>
</dbReference>
<feature type="domain" description="GGDEF" evidence="5">
    <location>
        <begin position="354"/>
        <end position="483"/>
    </location>
</feature>
<evidence type="ECO:0000313" key="6">
    <source>
        <dbReference type="EMBL" id="RSL18111.1"/>
    </source>
</evidence>
<dbReference type="GO" id="GO:0052621">
    <property type="term" value="F:diguanylate cyclase activity"/>
    <property type="evidence" value="ECO:0007669"/>
    <property type="project" value="UniProtKB-EC"/>
</dbReference>
<dbReference type="OrthoDB" id="9759607at2"/>
<dbReference type="Proteomes" id="UP000269669">
    <property type="component" value="Unassembled WGS sequence"/>
</dbReference>
<organism evidence="6 7">
    <name type="scientific">Edaphobacter aggregans</name>
    <dbReference type="NCBI Taxonomy" id="570835"/>
    <lineage>
        <taxon>Bacteria</taxon>
        <taxon>Pseudomonadati</taxon>
        <taxon>Acidobacteriota</taxon>
        <taxon>Terriglobia</taxon>
        <taxon>Terriglobales</taxon>
        <taxon>Acidobacteriaceae</taxon>
        <taxon>Edaphobacter</taxon>
    </lineage>
</organism>
<dbReference type="NCBIfam" id="TIGR00254">
    <property type="entry name" value="GGDEF"/>
    <property type="match status" value="1"/>
</dbReference>
<dbReference type="InterPro" id="IPR035965">
    <property type="entry name" value="PAS-like_dom_sf"/>
</dbReference>
<dbReference type="InterPro" id="IPR029016">
    <property type="entry name" value="GAF-like_dom_sf"/>
</dbReference>
<evidence type="ECO:0000256" key="1">
    <source>
        <dbReference type="ARBA" id="ARBA00012528"/>
    </source>
</evidence>
<evidence type="ECO:0000259" key="5">
    <source>
        <dbReference type="PROSITE" id="PS50887"/>
    </source>
</evidence>
<dbReference type="PROSITE" id="PS50887">
    <property type="entry name" value="GGDEF"/>
    <property type="match status" value="1"/>
</dbReference>
<keyword evidence="3" id="KW-0175">Coiled coil</keyword>
<dbReference type="SMART" id="SM00267">
    <property type="entry name" value="GGDEF"/>
    <property type="match status" value="1"/>
</dbReference>
<sequence length="486" mass="54558">MMSVRRSESEEARARALWTRELLNSQPEPECDELVRLTAAICGTPIGLLTLLDERQQWFRASEGLKLGDTPREIAFCVHAIRQPEMLVVKDALMDARFGANPLVVGEPTLRFFAGVGLHTTEGHPLGTLCVIDTTPRILTAEQAQALAVLGRQVSARLELRVQRKMLEEVVKEKEKATAGLRASEELFRAFMNASPFLSYIKDAAGRLLFYNRSFAQRFGVSEYAWLGRTDEQLWSRKLTKSVRTHDLEVMAGGRMVETEEHIRGADGTISSLRSFKFPCHDSAGNVLLAGVAVDVSEEVAHKAELERYHRELEEANDQLRRLAVTDELTGLRNRRAFEERLVMEFSMARRRKRELAVLLLDVDNFKMINDRFGHAAGDEVLRRLGMILRTTVRLPDLPARYGGEEFIVLLPESGEESAMGLARRLMQRVAEEAWENGAVTMSMGMAAMNESLLNGYQLVELADEALYAAKRAGKNRVMVHSGSLT</sequence>
<dbReference type="SUPFAM" id="SSF55781">
    <property type="entry name" value="GAF domain-like"/>
    <property type="match status" value="1"/>
</dbReference>
<evidence type="ECO:0000259" key="4">
    <source>
        <dbReference type="PROSITE" id="PS50112"/>
    </source>
</evidence>
<protein>
    <recommendedName>
        <fullName evidence="1">diguanylate cyclase</fullName>
        <ecNumber evidence="1">2.7.7.65</ecNumber>
    </recommendedName>
</protein>
<dbReference type="Pfam" id="PF00990">
    <property type="entry name" value="GGDEF"/>
    <property type="match status" value="1"/>
</dbReference>
<feature type="coiled-coil region" evidence="3">
    <location>
        <begin position="299"/>
        <end position="326"/>
    </location>
</feature>
<dbReference type="InterPro" id="IPR003018">
    <property type="entry name" value="GAF"/>
</dbReference>
<dbReference type="Pfam" id="PF01590">
    <property type="entry name" value="GAF"/>
    <property type="match status" value="1"/>
</dbReference>
<dbReference type="Gene3D" id="3.30.450.20">
    <property type="entry name" value="PAS domain"/>
    <property type="match status" value="1"/>
</dbReference>
<evidence type="ECO:0000313" key="7">
    <source>
        <dbReference type="Proteomes" id="UP000269669"/>
    </source>
</evidence>
<dbReference type="InterPro" id="IPR000160">
    <property type="entry name" value="GGDEF_dom"/>
</dbReference>
<dbReference type="Gene3D" id="3.30.450.40">
    <property type="match status" value="1"/>
</dbReference>
<dbReference type="PANTHER" id="PTHR45138">
    <property type="entry name" value="REGULATORY COMPONENTS OF SENSORY TRANSDUCTION SYSTEM"/>
    <property type="match status" value="1"/>
</dbReference>
<dbReference type="AlphaFoldDB" id="A0A3R9P0E6"/>
<comment type="catalytic activity">
    <reaction evidence="2">
        <text>2 GTP = 3',3'-c-di-GMP + 2 diphosphate</text>
        <dbReference type="Rhea" id="RHEA:24898"/>
        <dbReference type="ChEBI" id="CHEBI:33019"/>
        <dbReference type="ChEBI" id="CHEBI:37565"/>
        <dbReference type="ChEBI" id="CHEBI:58805"/>
        <dbReference type="EC" id="2.7.7.65"/>
    </reaction>
</comment>
<dbReference type="SMART" id="SM00065">
    <property type="entry name" value="GAF"/>
    <property type="match status" value="1"/>
</dbReference>
<feature type="domain" description="PAS" evidence="4">
    <location>
        <begin position="184"/>
        <end position="230"/>
    </location>
</feature>
<dbReference type="RefSeq" id="WP_125486515.1">
    <property type="nucleotide sequence ID" value="NZ_RSDW01000001.1"/>
</dbReference>
<dbReference type="InterPro" id="IPR050469">
    <property type="entry name" value="Diguanylate_Cyclase"/>
</dbReference>
<comment type="caution">
    <text evidence="6">The sequence shown here is derived from an EMBL/GenBank/DDBJ whole genome shotgun (WGS) entry which is preliminary data.</text>
</comment>
<dbReference type="FunFam" id="3.30.70.270:FF:000001">
    <property type="entry name" value="Diguanylate cyclase domain protein"/>
    <property type="match status" value="1"/>
</dbReference>
<dbReference type="NCBIfam" id="TIGR00229">
    <property type="entry name" value="sensory_box"/>
    <property type="match status" value="1"/>
</dbReference>
<dbReference type="PANTHER" id="PTHR45138:SF9">
    <property type="entry name" value="DIGUANYLATE CYCLASE DGCM-RELATED"/>
    <property type="match status" value="1"/>
</dbReference>
<name>A0A3R9P0E6_9BACT</name>
<dbReference type="InterPro" id="IPR000014">
    <property type="entry name" value="PAS"/>
</dbReference>
<dbReference type="Pfam" id="PF08448">
    <property type="entry name" value="PAS_4"/>
    <property type="match status" value="1"/>
</dbReference>
<reference evidence="6 7" key="1">
    <citation type="submission" date="2018-12" db="EMBL/GenBank/DDBJ databases">
        <title>Sequencing of bacterial isolates from soil warming experiment in Harvard Forest, Massachusetts, USA.</title>
        <authorList>
            <person name="Deangelis K."/>
        </authorList>
    </citation>
    <scope>NUCLEOTIDE SEQUENCE [LARGE SCALE GENOMIC DNA]</scope>
    <source>
        <strain evidence="6 7">EB153</strain>
    </source>
</reference>
<dbReference type="EMBL" id="RSDW01000001">
    <property type="protein sequence ID" value="RSL18111.1"/>
    <property type="molecule type" value="Genomic_DNA"/>
</dbReference>
<dbReference type="CDD" id="cd01949">
    <property type="entry name" value="GGDEF"/>
    <property type="match status" value="1"/>
</dbReference>
<dbReference type="InterPro" id="IPR013656">
    <property type="entry name" value="PAS_4"/>
</dbReference>
<dbReference type="InterPro" id="IPR029787">
    <property type="entry name" value="Nucleotide_cyclase"/>
</dbReference>
<dbReference type="Gene3D" id="3.30.70.270">
    <property type="match status" value="1"/>
</dbReference>
<accession>A0A3R9P0E6</accession>
<evidence type="ECO:0000256" key="2">
    <source>
        <dbReference type="ARBA" id="ARBA00034247"/>
    </source>
</evidence>
<dbReference type="SUPFAM" id="SSF55785">
    <property type="entry name" value="PYP-like sensor domain (PAS domain)"/>
    <property type="match status" value="1"/>
</dbReference>
<proteinExistence type="predicted"/>
<dbReference type="EC" id="2.7.7.65" evidence="1"/>
<dbReference type="SUPFAM" id="SSF55073">
    <property type="entry name" value="Nucleotide cyclase"/>
    <property type="match status" value="1"/>
</dbReference>